<evidence type="ECO:0000259" key="2">
    <source>
        <dbReference type="Pfam" id="PF07583"/>
    </source>
</evidence>
<dbReference type="RefSeq" id="WP_105350045.1">
    <property type="nucleotide sequence ID" value="NZ_PUIA01000016.1"/>
</dbReference>
<feature type="domain" description="DUF1553" evidence="3">
    <location>
        <begin position="561"/>
        <end position="823"/>
    </location>
</feature>
<protein>
    <recommendedName>
        <fullName evidence="7">Cytochrome c domain-containing protein</fullName>
    </recommendedName>
</protein>
<dbReference type="Proteomes" id="UP000240009">
    <property type="component" value="Unassembled WGS sequence"/>
</dbReference>
<dbReference type="Pfam" id="PF07587">
    <property type="entry name" value="PSD1"/>
    <property type="match status" value="1"/>
</dbReference>
<evidence type="ECO:0000313" key="5">
    <source>
        <dbReference type="EMBL" id="PQO38845.1"/>
    </source>
</evidence>
<dbReference type="GO" id="GO:0020037">
    <property type="term" value="F:heme binding"/>
    <property type="evidence" value="ECO:0007669"/>
    <property type="project" value="InterPro"/>
</dbReference>
<dbReference type="PANTHER" id="PTHR35889:SF3">
    <property type="entry name" value="F-BOX DOMAIN-CONTAINING PROTEIN"/>
    <property type="match status" value="1"/>
</dbReference>
<dbReference type="SUPFAM" id="SSF46626">
    <property type="entry name" value="Cytochrome c"/>
    <property type="match status" value="1"/>
</dbReference>
<dbReference type="InterPro" id="IPR022655">
    <property type="entry name" value="DUF1553"/>
</dbReference>
<feature type="domain" description="DUF1549" evidence="2">
    <location>
        <begin position="159"/>
        <end position="373"/>
    </location>
</feature>
<dbReference type="AlphaFoldDB" id="A0A2S8G315"/>
<dbReference type="EMBL" id="PUIA01000016">
    <property type="protein sequence ID" value="PQO38845.1"/>
    <property type="molecule type" value="Genomic_DNA"/>
</dbReference>
<dbReference type="Pfam" id="PF07635">
    <property type="entry name" value="PSCyt1"/>
    <property type="match status" value="1"/>
</dbReference>
<feature type="signal peptide" evidence="1">
    <location>
        <begin position="1"/>
        <end position="20"/>
    </location>
</feature>
<comment type="caution">
    <text evidence="5">The sequence shown here is derived from an EMBL/GenBank/DDBJ whole genome shotgun (WGS) entry which is preliminary data.</text>
</comment>
<dbReference type="InterPro" id="IPR011429">
    <property type="entry name" value="Cyt_c_Planctomycete-type"/>
</dbReference>
<organism evidence="5 6">
    <name type="scientific">Blastopirellula marina</name>
    <dbReference type="NCBI Taxonomy" id="124"/>
    <lineage>
        <taxon>Bacteria</taxon>
        <taxon>Pseudomonadati</taxon>
        <taxon>Planctomycetota</taxon>
        <taxon>Planctomycetia</taxon>
        <taxon>Pirellulales</taxon>
        <taxon>Pirellulaceae</taxon>
        <taxon>Blastopirellula</taxon>
    </lineage>
</organism>
<evidence type="ECO:0000259" key="4">
    <source>
        <dbReference type="Pfam" id="PF07635"/>
    </source>
</evidence>
<feature type="chain" id="PRO_5015690710" description="Cytochrome c domain-containing protein" evidence="1">
    <location>
        <begin position="21"/>
        <end position="871"/>
    </location>
</feature>
<dbReference type="PANTHER" id="PTHR35889">
    <property type="entry name" value="CYCLOINULO-OLIGOSACCHARIDE FRUCTANOTRANSFERASE-RELATED"/>
    <property type="match status" value="1"/>
</dbReference>
<evidence type="ECO:0008006" key="7">
    <source>
        <dbReference type="Google" id="ProtNLM"/>
    </source>
</evidence>
<sequence length="871" mass="97667">MMSRGIAAALLLAFVANCYGQDKAHFETDVRGIFKKHCFHCHGEEETVEGGLDLRLVRWMVEGGDSGSAIVAGKPDESLIYQRLESHEMPPDASKQLSTEELAKVKRWIGAGAKTARPEPESLGDEYLISEEERAHWAYQPIKRPEVPQVKNAAAVANPIDAFLLAKLEEHGHQFNEPATPDQLVRRLSLDLLGLPPELPWSSELRASEDPAAWNKLVDKLLTSPHYGERWGRHWLDVAGYADSEGYSDVDAERPHAWRYRDYVIRAFNDGMPFDQFIREQLAGDELVSSPMNDLSPEDIELLAATGFLRMAPDGTGGAVDDAQQARNDTIADTIHIVSSSLMSITLSCAQCHDHRYDPISQADYYRFRAVFDPAFDWQKWKNPNQRLVSLYTDADRKAAAEIEVEAKVIDAAVIEKRNEFIQTTFEEQLAKLPSEIHELARTGFAVDAKKRTAEQKEIFRKHPNLNVSAGSLYLYNQKAADELKKMQEEATDVRAKKPKQEYVRALTETPGQIPTTRLFYRGDYAQPKQELTPAGLTIVRQVSGLPEIAVSSSSLPTSGRRLALADYLTDPKHPLTARAIMNRVWMHHFGVGLVTTPTDFGALGDPPTHPELLDWLADEFIKSGWDLKHMHLLILTSNAWRQAIRNDAALQAEDPDNQWYGGARLRRLDAETIRDSLLTISGELNTKQFGPPVPVMPDTIGRIVVGEENTNAGRPGAVVDMKGEDLRRSVYIQVRRSRPLSMMETFDQPAMSPNCDQRRPSTNATQSLLMLNSVELIDRSRKVATHLSHEFPDDPAKRIESAWRKIYCRAIEEQELADAQAFVQSVAESLKTQAAYQANGEKLPARSADEEAFAVLCQVLLSSNEFLYVQ</sequence>
<gene>
    <name evidence="5" type="ORF">C5Y96_02955</name>
</gene>
<feature type="domain" description="Cytochrome C Planctomycete-type" evidence="4">
    <location>
        <begin position="38"/>
        <end position="92"/>
    </location>
</feature>
<name>A0A2S8G315_9BACT</name>
<proteinExistence type="predicted"/>
<dbReference type="InterPro" id="IPR036909">
    <property type="entry name" value="Cyt_c-like_dom_sf"/>
</dbReference>
<reference evidence="5 6" key="1">
    <citation type="submission" date="2018-02" db="EMBL/GenBank/DDBJ databases">
        <title>Comparative genomes isolates from brazilian mangrove.</title>
        <authorList>
            <person name="Araujo J.E."/>
            <person name="Taketani R.G."/>
            <person name="Silva M.C.P."/>
            <person name="Loureco M.V."/>
            <person name="Andreote F.D."/>
        </authorList>
    </citation>
    <scope>NUCLEOTIDE SEQUENCE [LARGE SCALE GENOMIC DNA]</scope>
    <source>
        <strain evidence="5 6">HEX-2 MGV</strain>
    </source>
</reference>
<evidence type="ECO:0000256" key="1">
    <source>
        <dbReference type="SAM" id="SignalP"/>
    </source>
</evidence>
<accession>A0A2S8G315</accession>
<keyword evidence="1" id="KW-0732">Signal</keyword>
<evidence type="ECO:0000313" key="6">
    <source>
        <dbReference type="Proteomes" id="UP000240009"/>
    </source>
</evidence>
<dbReference type="GO" id="GO:0009055">
    <property type="term" value="F:electron transfer activity"/>
    <property type="evidence" value="ECO:0007669"/>
    <property type="project" value="InterPro"/>
</dbReference>
<dbReference type="OrthoDB" id="127107at2"/>
<dbReference type="Pfam" id="PF07583">
    <property type="entry name" value="PSCyt2"/>
    <property type="match status" value="1"/>
</dbReference>
<dbReference type="InterPro" id="IPR011444">
    <property type="entry name" value="DUF1549"/>
</dbReference>
<evidence type="ECO:0000259" key="3">
    <source>
        <dbReference type="Pfam" id="PF07587"/>
    </source>
</evidence>